<name>A0A118K122_CYNCS</name>
<dbReference type="PANTHER" id="PTHR47809:SF3">
    <property type="entry name" value="CHROMATIN REMODELER BROMODOMAIN FAMILY"/>
    <property type="match status" value="1"/>
</dbReference>
<evidence type="ECO:0000256" key="1">
    <source>
        <dbReference type="ARBA" id="ARBA00023117"/>
    </source>
</evidence>
<feature type="compositionally biased region" description="Polar residues" evidence="3">
    <location>
        <begin position="459"/>
        <end position="472"/>
    </location>
</feature>
<dbReference type="Pfam" id="PF00439">
    <property type="entry name" value="Bromodomain"/>
    <property type="match status" value="1"/>
</dbReference>
<dbReference type="InterPro" id="IPR004252">
    <property type="entry name" value="Probable_transposase_24"/>
</dbReference>
<feature type="compositionally biased region" description="Basic and acidic residues" evidence="3">
    <location>
        <begin position="817"/>
        <end position="833"/>
    </location>
</feature>
<protein>
    <submittedName>
        <fullName evidence="5">Bromodomain-containing protein</fullName>
    </submittedName>
</protein>
<accession>A0A118K122</accession>
<dbReference type="Gene3D" id="1.20.920.10">
    <property type="entry name" value="Bromodomain-like"/>
    <property type="match status" value="1"/>
</dbReference>
<dbReference type="PANTHER" id="PTHR47809">
    <property type="entry name" value="DNA-BINDING BROMODOMAIN-CONTAINING PROTEIN"/>
    <property type="match status" value="1"/>
</dbReference>
<feature type="domain" description="Bromo" evidence="4">
    <location>
        <begin position="226"/>
        <end position="299"/>
    </location>
</feature>
<evidence type="ECO:0000259" key="4">
    <source>
        <dbReference type="PROSITE" id="PS50014"/>
    </source>
</evidence>
<evidence type="ECO:0000313" key="6">
    <source>
        <dbReference type="Proteomes" id="UP000243975"/>
    </source>
</evidence>
<comment type="caution">
    <text evidence="5">The sequence shown here is derived from an EMBL/GenBank/DDBJ whole genome shotgun (WGS) entry which is preliminary data.</text>
</comment>
<evidence type="ECO:0000256" key="2">
    <source>
        <dbReference type="PROSITE-ProRule" id="PRU00035"/>
    </source>
</evidence>
<dbReference type="OMA" id="KENMWQK"/>
<dbReference type="EMBL" id="LEKV01002832">
    <property type="protein sequence ID" value="KVI01666.1"/>
    <property type="molecule type" value="Genomic_DNA"/>
</dbReference>
<evidence type="ECO:0000313" key="5">
    <source>
        <dbReference type="EMBL" id="KVI01666.1"/>
    </source>
</evidence>
<proteinExistence type="predicted"/>
<evidence type="ECO:0000256" key="3">
    <source>
        <dbReference type="SAM" id="MobiDB-lite"/>
    </source>
</evidence>
<keyword evidence="6" id="KW-1185">Reference proteome</keyword>
<dbReference type="PRINTS" id="PR00503">
    <property type="entry name" value="BROMODOMAIN"/>
</dbReference>
<dbReference type="InterPro" id="IPR001487">
    <property type="entry name" value="Bromodomain"/>
</dbReference>
<dbReference type="SMART" id="SM00297">
    <property type="entry name" value="BROMO"/>
    <property type="match status" value="1"/>
</dbReference>
<sequence length="859" mass="96427">MEMLKQGVTKRGTGFSGRSQKPIHLYVLDDTYFSHFLTSSPSRRENPSRHIRMKRKRASGEQKLKRSWGKKTLQKDAALVAEFDVVNDEAEEFETSMSCPPLRKSVSDEKTEENVNSLHIETEIPRTGTIMSGADLGIEKAVYGRMENYPNSLREMIVSIIKEMSKEAGGLANLSRSLVDNPTSNGQMGQPHVGMDLEENESRLRQDPEYKQQELNAALTVIKKTMKLDAADPFNRPVDPIALEIPDYFDVINTPMDFGTICNNLENGLKYMNSADVFKDVQYIWYNCLKYNKKGDYILELMKRVKTFFMKYWIASGLYTEQSPAIVESGLQVQPSMHNEDQSVSPVTPIAGKVLPSQVHSRSTSLNEHKPRLSTNEHHHAPECTDADAGAAESSMILRHNKREKDYPLAPLEDNFAHLQQNVPGSNSNQELENQPWPINMQAGQPHQSSSHPQSSPQRNEPNTVTPDSLSIQKKRQGRGPTRCVKLLNTVGRIRIATNELGQPVGPEASQLTSFLGLTARDGNLAPLTYSSWSKVPEDNKENMWQKVLTKFDIDPCSRSWVLMSLGTKWRNFKSLLKSTRYDTHATDEERLADRDERVLADQWSVLVSQWSSQKWQSISAQNKANRARQKFSHTSGKKSFARIREEERAKRADGQEPSRAELFILTRTRKNGQPVNEATAAVISQLRESATQKEETLINKDEPQDDAYSRVMGQDRKGGVSLYGLNANPSRPGIELPTRAEALKMVTDKNAEVLEMKEKLALVEQTCSQMAAQMSVMVSMMATMQKGSPVENFPSAAEGSLVPVGMAYQSEPISTSHDEVPAKQVDDSKDPGKAISPPVYHNVQLLVRFDNLLKGYPC</sequence>
<feature type="compositionally biased region" description="Polar residues" evidence="3">
    <location>
        <begin position="420"/>
        <end position="433"/>
    </location>
</feature>
<dbReference type="PROSITE" id="PS00633">
    <property type="entry name" value="BROMODOMAIN_1"/>
    <property type="match status" value="1"/>
</dbReference>
<dbReference type="InterPro" id="IPR018359">
    <property type="entry name" value="Bromodomain_CS"/>
</dbReference>
<dbReference type="Gramene" id="KVI01666">
    <property type="protein sequence ID" value="KVI01666"/>
    <property type="gene ID" value="Ccrd_020057"/>
</dbReference>
<dbReference type="AlphaFoldDB" id="A0A118K122"/>
<dbReference type="InterPro" id="IPR036427">
    <property type="entry name" value="Bromodomain-like_sf"/>
</dbReference>
<dbReference type="CDD" id="cd04369">
    <property type="entry name" value="Bromodomain"/>
    <property type="match status" value="1"/>
</dbReference>
<feature type="compositionally biased region" description="Basic residues" evidence="3">
    <location>
        <begin position="626"/>
        <end position="642"/>
    </location>
</feature>
<dbReference type="SUPFAM" id="SSF47370">
    <property type="entry name" value="Bromodomain"/>
    <property type="match status" value="1"/>
</dbReference>
<gene>
    <name evidence="5" type="ORF">Ccrd_020057</name>
</gene>
<dbReference type="PROSITE" id="PS50014">
    <property type="entry name" value="BROMODOMAIN_2"/>
    <property type="match status" value="1"/>
</dbReference>
<feature type="compositionally biased region" description="Basic and acidic residues" evidence="3">
    <location>
        <begin position="367"/>
        <end position="383"/>
    </location>
</feature>
<keyword evidence="1 2" id="KW-0103">Bromodomain</keyword>
<feature type="compositionally biased region" description="Basic and acidic residues" evidence="3">
    <location>
        <begin position="643"/>
        <end position="656"/>
    </location>
</feature>
<feature type="compositionally biased region" description="Low complexity" evidence="3">
    <location>
        <begin position="445"/>
        <end position="458"/>
    </location>
</feature>
<dbReference type="STRING" id="59895.A0A118K122"/>
<dbReference type="Pfam" id="PF03004">
    <property type="entry name" value="Transposase_24"/>
    <property type="match status" value="1"/>
</dbReference>
<feature type="region of interest" description="Disordered" evidence="3">
    <location>
        <begin position="420"/>
        <end position="482"/>
    </location>
</feature>
<feature type="region of interest" description="Disordered" evidence="3">
    <location>
        <begin position="357"/>
        <end position="384"/>
    </location>
</feature>
<organism evidence="5 6">
    <name type="scientific">Cynara cardunculus var. scolymus</name>
    <name type="common">Globe artichoke</name>
    <name type="synonym">Cynara scolymus</name>
    <dbReference type="NCBI Taxonomy" id="59895"/>
    <lineage>
        <taxon>Eukaryota</taxon>
        <taxon>Viridiplantae</taxon>
        <taxon>Streptophyta</taxon>
        <taxon>Embryophyta</taxon>
        <taxon>Tracheophyta</taxon>
        <taxon>Spermatophyta</taxon>
        <taxon>Magnoliopsida</taxon>
        <taxon>eudicotyledons</taxon>
        <taxon>Gunneridae</taxon>
        <taxon>Pentapetalae</taxon>
        <taxon>asterids</taxon>
        <taxon>campanulids</taxon>
        <taxon>Asterales</taxon>
        <taxon>Asteraceae</taxon>
        <taxon>Carduoideae</taxon>
        <taxon>Cardueae</taxon>
        <taxon>Carduinae</taxon>
        <taxon>Cynara</taxon>
    </lineage>
</organism>
<reference evidence="5 6" key="1">
    <citation type="journal article" date="2016" name="Sci. Rep.">
        <title>The genome sequence of the outbreeding globe artichoke constructed de novo incorporating a phase-aware low-pass sequencing strategy of F1 progeny.</title>
        <authorList>
            <person name="Scaglione D."/>
            <person name="Reyes-Chin-Wo S."/>
            <person name="Acquadro A."/>
            <person name="Froenicke L."/>
            <person name="Portis E."/>
            <person name="Beitel C."/>
            <person name="Tirone M."/>
            <person name="Mauro R."/>
            <person name="Lo Monaco A."/>
            <person name="Mauromicale G."/>
            <person name="Faccioli P."/>
            <person name="Cattivelli L."/>
            <person name="Rieseberg L."/>
            <person name="Michelmore R."/>
            <person name="Lanteri S."/>
        </authorList>
    </citation>
    <scope>NUCLEOTIDE SEQUENCE [LARGE SCALE GENOMIC DNA]</scope>
    <source>
        <strain evidence="5">2C</strain>
    </source>
</reference>
<feature type="region of interest" description="Disordered" evidence="3">
    <location>
        <begin position="625"/>
        <end position="656"/>
    </location>
</feature>
<feature type="region of interest" description="Disordered" evidence="3">
    <location>
        <begin position="38"/>
        <end position="62"/>
    </location>
</feature>
<dbReference type="Proteomes" id="UP000243975">
    <property type="component" value="Unassembled WGS sequence"/>
</dbReference>
<feature type="region of interest" description="Disordered" evidence="3">
    <location>
        <begin position="815"/>
        <end position="835"/>
    </location>
</feature>